<dbReference type="FunFam" id="3.40.50.10860:FF:000003">
    <property type="entry name" value="Glutamate dehydrogenase"/>
    <property type="match status" value="1"/>
</dbReference>
<dbReference type="PRINTS" id="PR00082">
    <property type="entry name" value="GLFDHDRGNASE"/>
</dbReference>
<reference evidence="4" key="2">
    <citation type="journal article" date="2014" name="ISME J.">
        <title>Microbial stratification in low pH oxic and suboxic macroscopic growths along an acid mine drainage.</title>
        <authorList>
            <person name="Mendez-Garcia C."/>
            <person name="Mesa V."/>
            <person name="Sprenger R.R."/>
            <person name="Richter M."/>
            <person name="Diez M.S."/>
            <person name="Solano J."/>
            <person name="Bargiela R."/>
            <person name="Golyshina O.V."/>
            <person name="Manteca A."/>
            <person name="Ramos J.L."/>
            <person name="Gallego J.R."/>
            <person name="Llorente I."/>
            <person name="Martins Dos Santos V.A."/>
            <person name="Jensen O.N."/>
            <person name="Pelaez A.I."/>
            <person name="Sanchez J."/>
            <person name="Ferrer M."/>
        </authorList>
    </citation>
    <scope>NUCLEOTIDE SEQUENCE</scope>
</reference>
<dbReference type="GO" id="GO:0004352">
    <property type="term" value="F:glutamate dehydrogenase (NAD+) activity"/>
    <property type="evidence" value="ECO:0007669"/>
    <property type="project" value="TreeGrafter"/>
</dbReference>
<organism evidence="4">
    <name type="scientific">mine drainage metagenome</name>
    <dbReference type="NCBI Taxonomy" id="410659"/>
    <lineage>
        <taxon>unclassified sequences</taxon>
        <taxon>metagenomes</taxon>
        <taxon>ecological metagenomes</taxon>
    </lineage>
</organism>
<gene>
    <name evidence="4" type="ORF">B1B_18151</name>
</gene>
<dbReference type="InterPro" id="IPR033524">
    <property type="entry name" value="Glu/Leu/Phe/Val_DH_AS"/>
</dbReference>
<reference evidence="4" key="1">
    <citation type="submission" date="2013-08" db="EMBL/GenBank/DDBJ databases">
        <authorList>
            <person name="Mendez C."/>
            <person name="Richter M."/>
            <person name="Ferrer M."/>
            <person name="Sanchez J."/>
        </authorList>
    </citation>
    <scope>NUCLEOTIDE SEQUENCE</scope>
</reference>
<evidence type="ECO:0000256" key="1">
    <source>
        <dbReference type="ARBA" id="ARBA00006382"/>
    </source>
</evidence>
<evidence type="ECO:0000313" key="4">
    <source>
        <dbReference type="EMBL" id="EQD31410.1"/>
    </source>
</evidence>
<protein>
    <submittedName>
        <fullName evidence="4">Glu/Leu/Phe/Val dehydrogenase</fullName>
    </submittedName>
</protein>
<evidence type="ECO:0000256" key="2">
    <source>
        <dbReference type="ARBA" id="ARBA00023002"/>
    </source>
</evidence>
<dbReference type="PANTHER" id="PTHR11606:SF13">
    <property type="entry name" value="GLUTAMATE DEHYDROGENASE 1, MITOCHONDRIAL"/>
    <property type="match status" value="1"/>
</dbReference>
<dbReference type="Pfam" id="PF02812">
    <property type="entry name" value="ELFV_dehydrog_N"/>
    <property type="match status" value="1"/>
</dbReference>
<proteinExistence type="inferred from homology"/>
<dbReference type="InterPro" id="IPR046346">
    <property type="entry name" value="Aminoacid_DH-like_N_sf"/>
</dbReference>
<feature type="domain" description="Glutamate/phenylalanine/leucine/valine/L-tryptophan dehydrogenase dimerisation" evidence="3">
    <location>
        <begin position="1"/>
        <end position="110"/>
    </location>
</feature>
<comment type="caution">
    <text evidence="4">The sequence shown here is derived from an EMBL/GenBank/DDBJ whole genome shotgun (WGS) entry which is preliminary data.</text>
</comment>
<dbReference type="PANTHER" id="PTHR11606">
    <property type="entry name" value="GLUTAMATE DEHYDROGENASE"/>
    <property type="match status" value="1"/>
</dbReference>
<dbReference type="Gene3D" id="3.40.50.10860">
    <property type="entry name" value="Leucine Dehydrogenase, chain A, domain 1"/>
    <property type="match status" value="1"/>
</dbReference>
<sequence>RVFTGHRVQYNMARGPTKGGIRFHPGVTLDEVRALAAWMTWKCAVVNIPYGGAKGGVVVDPKKLSIGEIERLTRRYAIEIAPIIGPEMDIPAPDVYTDSQTMAWIMDTYSMQKGYSVPGVVTGKPISLGGSEGRGEATGRGCAYVIREAARNMGLTVKGGSVAV</sequence>
<dbReference type="EMBL" id="AUZY01012141">
    <property type="protein sequence ID" value="EQD31410.1"/>
    <property type="molecule type" value="Genomic_DNA"/>
</dbReference>
<accession>T0ZNP8</accession>
<comment type="similarity">
    <text evidence="1">Belongs to the Glu/Leu/Phe/Val dehydrogenases family.</text>
</comment>
<evidence type="ECO:0000259" key="3">
    <source>
        <dbReference type="Pfam" id="PF02812"/>
    </source>
</evidence>
<dbReference type="InterPro" id="IPR006097">
    <property type="entry name" value="Glu/Leu/Phe/Val/Trp_DH_dimer"/>
</dbReference>
<dbReference type="AlphaFoldDB" id="T0ZNP8"/>
<dbReference type="PROSITE" id="PS00074">
    <property type="entry name" value="GLFV_DEHYDROGENASE"/>
    <property type="match status" value="1"/>
</dbReference>
<dbReference type="Gene3D" id="3.40.50.720">
    <property type="entry name" value="NAD(P)-binding Rossmann-like Domain"/>
    <property type="match status" value="1"/>
</dbReference>
<name>T0ZNP8_9ZZZZ</name>
<dbReference type="GO" id="GO:0006538">
    <property type="term" value="P:L-glutamate catabolic process"/>
    <property type="evidence" value="ECO:0007669"/>
    <property type="project" value="TreeGrafter"/>
</dbReference>
<feature type="non-terminal residue" evidence="4">
    <location>
        <position position="1"/>
    </location>
</feature>
<feature type="non-terminal residue" evidence="4">
    <location>
        <position position="164"/>
    </location>
</feature>
<dbReference type="SUPFAM" id="SSF53223">
    <property type="entry name" value="Aminoacid dehydrogenase-like, N-terminal domain"/>
    <property type="match status" value="1"/>
</dbReference>
<keyword evidence="2" id="KW-0560">Oxidoreductase</keyword>
<dbReference type="InterPro" id="IPR006095">
    <property type="entry name" value="Glu/Leu/Phe/Val/Trp_DH"/>
</dbReference>